<evidence type="ECO:0000256" key="4">
    <source>
        <dbReference type="ARBA" id="ARBA00022475"/>
    </source>
</evidence>
<evidence type="ECO:0000256" key="1">
    <source>
        <dbReference type="ARBA" id="ARBA00004610"/>
    </source>
</evidence>
<keyword evidence="11 12" id="KW-0407">Ion channel</keyword>
<evidence type="ECO:0000256" key="11">
    <source>
        <dbReference type="ARBA" id="ARBA00023303"/>
    </source>
</evidence>
<name>A0A8S1HIJ9_9PELO</name>
<keyword evidence="10 12" id="KW-0472">Membrane</keyword>
<comment type="function">
    <text evidence="12">Structural component of the gap junctions.</text>
</comment>
<comment type="similarity">
    <text evidence="12">Belongs to the pannexin family.</text>
</comment>
<evidence type="ECO:0000256" key="2">
    <source>
        <dbReference type="ARBA" id="ARBA00004651"/>
    </source>
</evidence>
<comment type="subcellular location">
    <subcellularLocation>
        <location evidence="1">Cell junction</location>
        <location evidence="1">Gap junction</location>
    </subcellularLocation>
    <subcellularLocation>
        <location evidence="2 12">Cell membrane</location>
        <topology evidence="2 12">Multi-pass membrane protein</topology>
    </subcellularLocation>
</comment>
<dbReference type="AlphaFoldDB" id="A0A8S1HIJ9"/>
<dbReference type="PROSITE" id="PS51013">
    <property type="entry name" value="PANNEXIN"/>
    <property type="match status" value="1"/>
</dbReference>
<dbReference type="GO" id="GO:0034220">
    <property type="term" value="P:monoatomic ion transmembrane transport"/>
    <property type="evidence" value="ECO:0007669"/>
    <property type="project" value="UniProtKB-KW"/>
</dbReference>
<accession>A0A8S1HIJ9</accession>
<evidence type="ECO:0000313" key="15">
    <source>
        <dbReference type="Proteomes" id="UP000835052"/>
    </source>
</evidence>
<keyword evidence="4" id="KW-1003">Cell membrane</keyword>
<feature type="transmembrane region" description="Helical" evidence="12">
    <location>
        <begin position="299"/>
        <end position="321"/>
    </location>
</feature>
<feature type="transmembrane region" description="Helical" evidence="12">
    <location>
        <begin position="391"/>
        <end position="411"/>
    </location>
</feature>
<proteinExistence type="inferred from homology"/>
<organism evidence="14 15">
    <name type="scientific">Caenorhabditis auriculariae</name>
    <dbReference type="NCBI Taxonomy" id="2777116"/>
    <lineage>
        <taxon>Eukaryota</taxon>
        <taxon>Metazoa</taxon>
        <taxon>Ecdysozoa</taxon>
        <taxon>Nematoda</taxon>
        <taxon>Chromadorea</taxon>
        <taxon>Rhabditida</taxon>
        <taxon>Rhabditina</taxon>
        <taxon>Rhabditomorpha</taxon>
        <taxon>Rhabditoidea</taxon>
        <taxon>Rhabditidae</taxon>
        <taxon>Peloderinae</taxon>
        <taxon>Caenorhabditis</taxon>
    </lineage>
</organism>
<feature type="compositionally biased region" description="Pro residues" evidence="13">
    <location>
        <begin position="64"/>
        <end position="76"/>
    </location>
</feature>
<keyword evidence="7" id="KW-0965">Cell junction</keyword>
<evidence type="ECO:0000256" key="9">
    <source>
        <dbReference type="ARBA" id="ARBA00023065"/>
    </source>
</evidence>
<dbReference type="GO" id="GO:0005243">
    <property type="term" value="F:gap junction channel activity"/>
    <property type="evidence" value="ECO:0007669"/>
    <property type="project" value="TreeGrafter"/>
</dbReference>
<evidence type="ECO:0000256" key="10">
    <source>
        <dbReference type="ARBA" id="ARBA00023136"/>
    </source>
</evidence>
<dbReference type="InterPro" id="IPR000990">
    <property type="entry name" value="Innexin"/>
</dbReference>
<evidence type="ECO:0000256" key="13">
    <source>
        <dbReference type="SAM" id="MobiDB-lite"/>
    </source>
</evidence>
<keyword evidence="15" id="KW-1185">Reference proteome</keyword>
<comment type="caution">
    <text evidence="14">The sequence shown here is derived from an EMBL/GenBank/DDBJ whole genome shotgun (WGS) entry which is preliminary data.</text>
</comment>
<evidence type="ECO:0000256" key="6">
    <source>
        <dbReference type="ARBA" id="ARBA00022868"/>
    </source>
</evidence>
<keyword evidence="3 12" id="KW-0813">Transport</keyword>
<keyword evidence="5 12" id="KW-0812">Transmembrane</keyword>
<evidence type="ECO:0000256" key="7">
    <source>
        <dbReference type="ARBA" id="ARBA00022949"/>
    </source>
</evidence>
<reference evidence="14" key="1">
    <citation type="submission" date="2020-10" db="EMBL/GenBank/DDBJ databases">
        <authorList>
            <person name="Kikuchi T."/>
        </authorList>
    </citation>
    <scope>NUCLEOTIDE SEQUENCE</scope>
    <source>
        <strain evidence="14">NKZ352</strain>
    </source>
</reference>
<dbReference type="OrthoDB" id="5867527at2759"/>
<dbReference type="PRINTS" id="PR01262">
    <property type="entry name" value="INNEXIN"/>
</dbReference>
<evidence type="ECO:0000313" key="14">
    <source>
        <dbReference type="EMBL" id="CAD6194792.1"/>
    </source>
</evidence>
<feature type="compositionally biased region" description="Low complexity" evidence="13">
    <location>
        <begin position="77"/>
        <end position="91"/>
    </location>
</feature>
<gene>
    <name evidence="12" type="primary">inx</name>
    <name evidence="14" type="ORF">CAUJ_LOCUS10711</name>
</gene>
<feature type="region of interest" description="Disordered" evidence="13">
    <location>
        <begin position="42"/>
        <end position="97"/>
    </location>
</feature>
<evidence type="ECO:0000256" key="12">
    <source>
        <dbReference type="RuleBase" id="RU010713"/>
    </source>
</evidence>
<dbReference type="Proteomes" id="UP000835052">
    <property type="component" value="Unassembled WGS sequence"/>
</dbReference>
<dbReference type="GO" id="GO:0005921">
    <property type="term" value="C:gap junction"/>
    <property type="evidence" value="ECO:0007669"/>
    <property type="project" value="UniProtKB-SubCell"/>
</dbReference>
<evidence type="ECO:0000256" key="5">
    <source>
        <dbReference type="ARBA" id="ARBA00022692"/>
    </source>
</evidence>
<sequence>MADRNRFRRVAAAIPTHGMDASTQFASSLVWQGRRSLWSCEKASSRKQGIQRVGPPRRDSRRTPPTPTTPSSPSPSPESADSADSCRRASSPQPSTASCACKNDEMNVIQGLLSAVSPLSDGDSVDRLNYCLTTVTLVVTSAFVSGWSFVGSPIQCWFPAYYKGWWMEYALDYCYVQNTYFVPFVDETVHNAFDFGEHMVDVPRNYTDRQTTQIGYYQWVPFILAFQAIFFYLPVVLWRTVYEMSGVKVRAICDACSVSGNMEEKARQGNMKMIASFLTQEHAVAHVTSSVRSMSSDSFIVVTYVIIKALYVLNAFMQFVVLKNLLGVNSYTWGLDVTSDLWNGREWPETGNFPRVTMCDYDVRVLSNLHRHTVQCVLMINMFNEKIFVAMWYWLAIVLVVSLVSFIYWLVTSLGSRTGKQLVNSYMVKMENNSSVARGLDRRGLVQQFVVDYLRPDGVFLIRLISKNSGDMVTCSLLSTLWEDFTKNRRNPPPYSEPLLIGASKKIDDTEL</sequence>
<evidence type="ECO:0000256" key="3">
    <source>
        <dbReference type="ARBA" id="ARBA00022448"/>
    </source>
</evidence>
<protein>
    <recommendedName>
        <fullName evidence="12">Innexin</fullName>
    </recommendedName>
</protein>
<dbReference type="PANTHER" id="PTHR11893">
    <property type="entry name" value="INNEXIN"/>
    <property type="match status" value="1"/>
</dbReference>
<dbReference type="GO" id="GO:0005886">
    <property type="term" value="C:plasma membrane"/>
    <property type="evidence" value="ECO:0007669"/>
    <property type="project" value="UniProtKB-SubCell"/>
</dbReference>
<keyword evidence="8 12" id="KW-1133">Transmembrane helix</keyword>
<dbReference type="Pfam" id="PF00876">
    <property type="entry name" value="Innexin"/>
    <property type="match status" value="1"/>
</dbReference>
<dbReference type="PANTHER" id="PTHR11893:SF46">
    <property type="entry name" value="INNEXIN-12"/>
    <property type="match status" value="1"/>
</dbReference>
<keyword evidence="6" id="KW-0303">Gap junction</keyword>
<feature type="transmembrane region" description="Helical" evidence="12">
    <location>
        <begin position="216"/>
        <end position="238"/>
    </location>
</feature>
<evidence type="ECO:0000256" key="8">
    <source>
        <dbReference type="ARBA" id="ARBA00022989"/>
    </source>
</evidence>
<dbReference type="EMBL" id="CAJGYM010000047">
    <property type="protein sequence ID" value="CAD6194792.1"/>
    <property type="molecule type" value="Genomic_DNA"/>
</dbReference>
<keyword evidence="9 12" id="KW-0406">Ion transport</keyword>
<feature type="transmembrane region" description="Helical" evidence="12">
    <location>
        <begin position="128"/>
        <end position="150"/>
    </location>
</feature>